<sequence length="135" mass="14882">MNNVIKIGRFEYRRPTAPPPEPTVVFTKVFDGKKGMDFSALNDAETYLKDRGFSVGPGCAASGKSGIVYGRCWRIAKWRNLTPLEQRQCHGVIEGDRRNGPVTIKIFFHAPAFAIAAVSDPEVAGAIVTAWSEQR</sequence>
<dbReference type="EMBL" id="FMZW01000017">
    <property type="protein sequence ID" value="SDD93546.1"/>
    <property type="molecule type" value="Genomic_DNA"/>
</dbReference>
<reference evidence="1 2" key="1">
    <citation type="submission" date="2016-10" db="EMBL/GenBank/DDBJ databases">
        <authorList>
            <person name="de Groot N.N."/>
        </authorList>
    </citation>
    <scope>NUCLEOTIDE SEQUENCE [LARGE SCALE GENOMIC DNA]</scope>
    <source>
        <strain evidence="1 2">R5</strain>
    </source>
</reference>
<name>A0A1G6YVD4_9BRAD</name>
<dbReference type="Proteomes" id="UP000199245">
    <property type="component" value="Unassembled WGS sequence"/>
</dbReference>
<evidence type="ECO:0000313" key="1">
    <source>
        <dbReference type="EMBL" id="SDD93546.1"/>
    </source>
</evidence>
<dbReference type="RefSeq" id="WP_176936962.1">
    <property type="nucleotide sequence ID" value="NZ_FMZW01000017.1"/>
</dbReference>
<accession>A0A1G6YVD4</accession>
<evidence type="ECO:0000313" key="2">
    <source>
        <dbReference type="Proteomes" id="UP000199245"/>
    </source>
</evidence>
<proteinExistence type="predicted"/>
<organism evidence="1 2">
    <name type="scientific">Bradyrhizobium brasilense</name>
    <dbReference type="NCBI Taxonomy" id="1419277"/>
    <lineage>
        <taxon>Bacteria</taxon>
        <taxon>Pseudomonadati</taxon>
        <taxon>Pseudomonadota</taxon>
        <taxon>Alphaproteobacteria</taxon>
        <taxon>Hyphomicrobiales</taxon>
        <taxon>Nitrobacteraceae</taxon>
        <taxon>Bradyrhizobium</taxon>
    </lineage>
</organism>
<gene>
    <name evidence="1" type="ORF">SAMN05216337_101786</name>
</gene>
<protein>
    <submittedName>
        <fullName evidence="1">Uncharacterized protein</fullName>
    </submittedName>
</protein>
<dbReference type="AlphaFoldDB" id="A0A1G6YVD4"/>